<dbReference type="KEGG" id="carl:PXC00_05475"/>
<dbReference type="PANTHER" id="PTHR43281">
    <property type="entry name" value="FARNESYL DIPHOSPHATE SYNTHASE"/>
    <property type="match status" value="1"/>
</dbReference>
<dbReference type="EMBL" id="CP135996">
    <property type="protein sequence ID" value="WOC33319.1"/>
    <property type="molecule type" value="Genomic_DNA"/>
</dbReference>
<keyword evidence="8" id="KW-0414">Isoprene biosynthesis</keyword>
<reference evidence="13" key="2">
    <citation type="submission" date="2024-06" db="EMBL/GenBank/DDBJ databases">
        <title>Caproicibacterium argilliputei sp. nov, a novel caproic acid producing anaerobic bacterium isolated from pit mud.</title>
        <authorList>
            <person name="Xia S."/>
        </authorList>
    </citation>
    <scope>NUCLEOTIDE SEQUENCE</scope>
    <source>
        <strain evidence="13">ZCY20-5</strain>
    </source>
</reference>
<dbReference type="PROSITE" id="PS00444">
    <property type="entry name" value="POLYPRENYL_SYNTHASE_2"/>
    <property type="match status" value="1"/>
</dbReference>
<dbReference type="GO" id="GO:0004337">
    <property type="term" value="F:(2E,6E)-farnesyl diphosphate synthase activity"/>
    <property type="evidence" value="ECO:0007669"/>
    <property type="project" value="UniProtKB-EC"/>
</dbReference>
<dbReference type="GO" id="GO:0016114">
    <property type="term" value="P:terpenoid biosynthetic process"/>
    <property type="evidence" value="ECO:0007669"/>
    <property type="project" value="UniProtKB-ARBA"/>
</dbReference>
<keyword evidence="14" id="KW-1185">Reference proteome</keyword>
<evidence type="ECO:0000256" key="7">
    <source>
        <dbReference type="ARBA" id="ARBA00022842"/>
    </source>
</evidence>
<evidence type="ECO:0000256" key="12">
    <source>
        <dbReference type="RuleBase" id="RU004466"/>
    </source>
</evidence>
<evidence type="ECO:0000313" key="13">
    <source>
        <dbReference type="EMBL" id="WOC33319.1"/>
    </source>
</evidence>
<dbReference type="Gene3D" id="1.10.600.10">
    <property type="entry name" value="Farnesyl Diphosphate Synthase"/>
    <property type="match status" value="1"/>
</dbReference>
<dbReference type="RefSeq" id="WP_275845617.1">
    <property type="nucleotide sequence ID" value="NZ_CP135996.1"/>
</dbReference>
<gene>
    <name evidence="13" type="ORF">PXC00_05475</name>
</gene>
<dbReference type="InterPro" id="IPR053378">
    <property type="entry name" value="Prenyl_diphosphate_synthase"/>
</dbReference>
<sequence length="299" mass="31817">MDKVQFEAQMKRYAQMTEAALVRFVPEQPELPEHILYEAMRYSLLAGGKRLRPVLVFAFCSLCGGNTETALPAACAIEMVHTYSLIHDDLPCMDNDDLRRGRPSSHKQFGEANALLAGDALLTKAFETVLACREAGAQESRTLQAAAILARAAGDHGMVAGQVLDLLNENRAITAEELIDLDAKKTGAMIRASAAMGCVLAGAAAEQKCAADAYAKALGLAFQIQDDLLDVAGDAALLGKPTGSDAQNDKRTYVALLGLEASRRAVADLTDQAKKALAPFGGKAAFLCMLADRMAARES</sequence>
<dbReference type="InterPro" id="IPR000092">
    <property type="entry name" value="Polyprenyl_synt"/>
</dbReference>
<evidence type="ECO:0000256" key="11">
    <source>
        <dbReference type="ARBA" id="ARBA00049399"/>
    </source>
</evidence>
<evidence type="ECO:0000313" key="14">
    <source>
        <dbReference type="Proteomes" id="UP001300604"/>
    </source>
</evidence>
<evidence type="ECO:0000256" key="6">
    <source>
        <dbReference type="ARBA" id="ARBA00022723"/>
    </source>
</evidence>
<evidence type="ECO:0000256" key="3">
    <source>
        <dbReference type="ARBA" id="ARBA00012439"/>
    </source>
</evidence>
<dbReference type="Proteomes" id="UP001300604">
    <property type="component" value="Chromosome"/>
</dbReference>
<protein>
    <recommendedName>
        <fullName evidence="4">Farnesyl diphosphate synthase</fullName>
        <ecNumber evidence="3">2.5.1.10</ecNumber>
    </recommendedName>
    <alternativeName>
        <fullName evidence="10">(2E,6E)-farnesyl diphosphate synthase</fullName>
    </alternativeName>
    <alternativeName>
        <fullName evidence="9">Geranyltranstransferase</fullName>
    </alternativeName>
</protein>
<dbReference type="GO" id="GO:0005737">
    <property type="term" value="C:cytoplasm"/>
    <property type="evidence" value="ECO:0007669"/>
    <property type="project" value="UniProtKB-ARBA"/>
</dbReference>
<dbReference type="GO" id="GO:0046872">
    <property type="term" value="F:metal ion binding"/>
    <property type="evidence" value="ECO:0007669"/>
    <property type="project" value="UniProtKB-KW"/>
</dbReference>
<dbReference type="PANTHER" id="PTHR43281:SF1">
    <property type="entry name" value="FARNESYL DIPHOSPHATE SYNTHASE"/>
    <property type="match status" value="1"/>
</dbReference>
<dbReference type="AlphaFoldDB" id="A0AA97DAM3"/>
<dbReference type="SUPFAM" id="SSF48576">
    <property type="entry name" value="Terpenoid synthases"/>
    <property type="match status" value="1"/>
</dbReference>
<dbReference type="SFLD" id="SFLDS00005">
    <property type="entry name" value="Isoprenoid_Synthase_Type_I"/>
    <property type="match status" value="1"/>
</dbReference>
<keyword evidence="7" id="KW-0460">Magnesium</keyword>
<comment type="cofactor">
    <cofactor evidence="1">
        <name>Mg(2+)</name>
        <dbReference type="ChEBI" id="CHEBI:18420"/>
    </cofactor>
</comment>
<evidence type="ECO:0000256" key="1">
    <source>
        <dbReference type="ARBA" id="ARBA00001946"/>
    </source>
</evidence>
<dbReference type="PROSITE" id="PS00723">
    <property type="entry name" value="POLYPRENYL_SYNTHASE_1"/>
    <property type="match status" value="1"/>
</dbReference>
<dbReference type="CDD" id="cd00685">
    <property type="entry name" value="Trans_IPPS_HT"/>
    <property type="match status" value="1"/>
</dbReference>
<organism evidence="13 14">
    <name type="scientific">Caproicibacterium argilliputei</name>
    <dbReference type="NCBI Taxonomy" id="3030016"/>
    <lineage>
        <taxon>Bacteria</taxon>
        <taxon>Bacillati</taxon>
        <taxon>Bacillota</taxon>
        <taxon>Clostridia</taxon>
        <taxon>Eubacteriales</taxon>
        <taxon>Oscillospiraceae</taxon>
        <taxon>Caproicibacterium</taxon>
    </lineage>
</organism>
<evidence type="ECO:0000256" key="8">
    <source>
        <dbReference type="ARBA" id="ARBA00023229"/>
    </source>
</evidence>
<dbReference type="InterPro" id="IPR033749">
    <property type="entry name" value="Polyprenyl_synt_CS"/>
</dbReference>
<proteinExistence type="inferred from homology"/>
<evidence type="ECO:0000256" key="4">
    <source>
        <dbReference type="ARBA" id="ARBA00015100"/>
    </source>
</evidence>
<keyword evidence="6" id="KW-0479">Metal-binding</keyword>
<evidence type="ECO:0000256" key="5">
    <source>
        <dbReference type="ARBA" id="ARBA00022679"/>
    </source>
</evidence>
<comment type="similarity">
    <text evidence="2 12">Belongs to the FPP/GGPP synthase family.</text>
</comment>
<reference evidence="13" key="1">
    <citation type="submission" date="2023-09" db="EMBL/GenBank/DDBJ databases">
        <authorList>
            <person name="Zeng C."/>
        </authorList>
    </citation>
    <scope>NUCLEOTIDE SEQUENCE</scope>
    <source>
        <strain evidence="13">ZCY20-5</strain>
    </source>
</reference>
<accession>A0AA97DAM3</accession>
<dbReference type="FunFam" id="1.10.600.10:FF:000001">
    <property type="entry name" value="Geranylgeranyl diphosphate synthase"/>
    <property type="match status" value="1"/>
</dbReference>
<dbReference type="NCBIfam" id="NF045485">
    <property type="entry name" value="FPPsyn"/>
    <property type="match status" value="1"/>
</dbReference>
<dbReference type="EC" id="2.5.1.10" evidence="3"/>
<name>A0AA97DAM3_9FIRM</name>
<evidence type="ECO:0000256" key="10">
    <source>
        <dbReference type="ARBA" id="ARBA00032873"/>
    </source>
</evidence>
<keyword evidence="5 12" id="KW-0808">Transferase</keyword>
<evidence type="ECO:0000256" key="2">
    <source>
        <dbReference type="ARBA" id="ARBA00006706"/>
    </source>
</evidence>
<comment type="catalytic activity">
    <reaction evidence="11">
        <text>isopentenyl diphosphate + (2E)-geranyl diphosphate = (2E,6E)-farnesyl diphosphate + diphosphate</text>
        <dbReference type="Rhea" id="RHEA:19361"/>
        <dbReference type="ChEBI" id="CHEBI:33019"/>
        <dbReference type="ChEBI" id="CHEBI:58057"/>
        <dbReference type="ChEBI" id="CHEBI:128769"/>
        <dbReference type="ChEBI" id="CHEBI:175763"/>
        <dbReference type="EC" id="2.5.1.10"/>
    </reaction>
</comment>
<dbReference type="Pfam" id="PF00348">
    <property type="entry name" value="polyprenyl_synt"/>
    <property type="match status" value="1"/>
</dbReference>
<dbReference type="InterPro" id="IPR008949">
    <property type="entry name" value="Isoprenoid_synthase_dom_sf"/>
</dbReference>
<dbReference type="SFLD" id="SFLDG01017">
    <property type="entry name" value="Polyprenyl_Transferase_Like"/>
    <property type="match status" value="1"/>
</dbReference>
<evidence type="ECO:0000256" key="9">
    <source>
        <dbReference type="ARBA" id="ARBA00032380"/>
    </source>
</evidence>